<dbReference type="EMBL" id="LXQA010081110">
    <property type="protein sequence ID" value="MCI11678.1"/>
    <property type="molecule type" value="Genomic_DNA"/>
</dbReference>
<organism evidence="1 2">
    <name type="scientific">Trifolium medium</name>
    <dbReference type="NCBI Taxonomy" id="97028"/>
    <lineage>
        <taxon>Eukaryota</taxon>
        <taxon>Viridiplantae</taxon>
        <taxon>Streptophyta</taxon>
        <taxon>Embryophyta</taxon>
        <taxon>Tracheophyta</taxon>
        <taxon>Spermatophyta</taxon>
        <taxon>Magnoliopsida</taxon>
        <taxon>eudicotyledons</taxon>
        <taxon>Gunneridae</taxon>
        <taxon>Pentapetalae</taxon>
        <taxon>rosids</taxon>
        <taxon>fabids</taxon>
        <taxon>Fabales</taxon>
        <taxon>Fabaceae</taxon>
        <taxon>Papilionoideae</taxon>
        <taxon>50 kb inversion clade</taxon>
        <taxon>NPAAA clade</taxon>
        <taxon>Hologalegina</taxon>
        <taxon>IRL clade</taxon>
        <taxon>Trifolieae</taxon>
        <taxon>Trifolium</taxon>
    </lineage>
</organism>
<name>A0A392PHY4_9FABA</name>
<protein>
    <submittedName>
        <fullName evidence="1">Uncharacterized protein</fullName>
    </submittedName>
</protein>
<dbReference type="AlphaFoldDB" id="A0A392PHY4"/>
<evidence type="ECO:0000313" key="2">
    <source>
        <dbReference type="Proteomes" id="UP000265520"/>
    </source>
</evidence>
<proteinExistence type="predicted"/>
<feature type="non-terminal residue" evidence="1">
    <location>
        <position position="1"/>
    </location>
</feature>
<comment type="caution">
    <text evidence="1">The sequence shown here is derived from an EMBL/GenBank/DDBJ whole genome shotgun (WGS) entry which is preliminary data.</text>
</comment>
<evidence type="ECO:0000313" key="1">
    <source>
        <dbReference type="EMBL" id="MCI11678.1"/>
    </source>
</evidence>
<accession>A0A392PHY4</accession>
<feature type="non-terminal residue" evidence="1">
    <location>
        <position position="76"/>
    </location>
</feature>
<keyword evidence="2" id="KW-1185">Reference proteome</keyword>
<dbReference type="Proteomes" id="UP000265520">
    <property type="component" value="Unassembled WGS sequence"/>
</dbReference>
<sequence length="76" mass="8428">GDGETVETQESITNVSIVDENGFVVTIDFSEPEINETNELHDQLMVDEGNFSHTADTVPQVDEEEKKPVLYQISSS</sequence>
<reference evidence="1 2" key="1">
    <citation type="journal article" date="2018" name="Front. Plant Sci.">
        <title>Red Clover (Trifolium pratense) and Zigzag Clover (T. medium) - A Picture of Genomic Similarities and Differences.</title>
        <authorList>
            <person name="Dluhosova J."/>
            <person name="Istvanek J."/>
            <person name="Nedelnik J."/>
            <person name="Repkova J."/>
        </authorList>
    </citation>
    <scope>NUCLEOTIDE SEQUENCE [LARGE SCALE GENOMIC DNA]</scope>
    <source>
        <strain evidence="2">cv. 10/8</strain>
        <tissue evidence="1">Leaf</tissue>
    </source>
</reference>